<evidence type="ECO:0000256" key="1">
    <source>
        <dbReference type="ARBA" id="ARBA00022801"/>
    </source>
</evidence>
<feature type="domain" description="AB hydrolase-1" evidence="2">
    <location>
        <begin position="29"/>
        <end position="116"/>
    </location>
</feature>
<dbReference type="Gene3D" id="3.40.50.1820">
    <property type="entry name" value="alpha/beta hydrolase"/>
    <property type="match status" value="1"/>
</dbReference>
<dbReference type="OrthoDB" id="9808398at2"/>
<name>A0A3D8JBY7_9HELI</name>
<accession>A0A3D8JBY7</accession>
<reference evidence="3 4" key="1">
    <citation type="submission" date="2018-04" db="EMBL/GenBank/DDBJ databases">
        <title>Novel Campyloabacter and Helicobacter Species and Strains.</title>
        <authorList>
            <person name="Mannion A.J."/>
            <person name="Shen Z."/>
            <person name="Fox J.G."/>
        </authorList>
    </citation>
    <scope>NUCLEOTIDE SEQUENCE [LARGE SCALE GENOMIC DNA]</scope>
    <source>
        <strain evidence="3 4">MIT 04-9362</strain>
    </source>
</reference>
<dbReference type="PANTHER" id="PTHR43798">
    <property type="entry name" value="MONOACYLGLYCEROL LIPASE"/>
    <property type="match status" value="1"/>
</dbReference>
<evidence type="ECO:0000259" key="2">
    <source>
        <dbReference type="Pfam" id="PF12697"/>
    </source>
</evidence>
<organism evidence="3 4">
    <name type="scientific">Helicobacter anseris</name>
    <dbReference type="NCBI Taxonomy" id="375926"/>
    <lineage>
        <taxon>Bacteria</taxon>
        <taxon>Pseudomonadati</taxon>
        <taxon>Campylobacterota</taxon>
        <taxon>Epsilonproteobacteria</taxon>
        <taxon>Campylobacterales</taxon>
        <taxon>Helicobacteraceae</taxon>
        <taxon>Helicobacter</taxon>
    </lineage>
</organism>
<gene>
    <name evidence="3" type="ORF">CQA57_01140</name>
</gene>
<proteinExistence type="predicted"/>
<dbReference type="Proteomes" id="UP000256695">
    <property type="component" value="Unassembled WGS sequence"/>
</dbReference>
<dbReference type="Pfam" id="PF12697">
    <property type="entry name" value="Abhydrolase_6"/>
    <property type="match status" value="1"/>
</dbReference>
<protein>
    <submittedName>
        <fullName evidence="3">Alpha/beta hydrolase</fullName>
    </submittedName>
</protein>
<dbReference type="InterPro" id="IPR050266">
    <property type="entry name" value="AB_hydrolase_sf"/>
</dbReference>
<evidence type="ECO:0000313" key="3">
    <source>
        <dbReference type="EMBL" id="RDU74685.1"/>
    </source>
</evidence>
<dbReference type="PANTHER" id="PTHR43798:SF31">
    <property type="entry name" value="AB HYDROLASE SUPERFAMILY PROTEIN YCLE"/>
    <property type="match status" value="1"/>
</dbReference>
<dbReference type="EMBL" id="NXLX01000001">
    <property type="protein sequence ID" value="RDU74685.1"/>
    <property type="molecule type" value="Genomic_DNA"/>
</dbReference>
<dbReference type="InterPro" id="IPR029058">
    <property type="entry name" value="AB_hydrolase_fold"/>
</dbReference>
<keyword evidence="1 3" id="KW-0378">Hydrolase</keyword>
<evidence type="ECO:0000313" key="4">
    <source>
        <dbReference type="Proteomes" id="UP000256695"/>
    </source>
</evidence>
<dbReference type="RefSeq" id="WP_115578393.1">
    <property type="nucleotide sequence ID" value="NZ_NXLX01000001.1"/>
</dbReference>
<keyword evidence="4" id="KW-1185">Reference proteome</keyword>
<dbReference type="AlphaFoldDB" id="A0A3D8JBY7"/>
<dbReference type="GO" id="GO:0016020">
    <property type="term" value="C:membrane"/>
    <property type="evidence" value="ECO:0007669"/>
    <property type="project" value="TreeGrafter"/>
</dbReference>
<dbReference type="GO" id="GO:0016787">
    <property type="term" value="F:hydrolase activity"/>
    <property type="evidence" value="ECO:0007669"/>
    <property type="project" value="UniProtKB-KW"/>
</dbReference>
<dbReference type="InterPro" id="IPR000073">
    <property type="entry name" value="AB_hydrolase_1"/>
</dbReference>
<dbReference type="SUPFAM" id="SSF53474">
    <property type="entry name" value="alpha/beta-Hydrolases"/>
    <property type="match status" value="1"/>
</dbReference>
<sequence>MAKRILSYQNKDFEIAYEYLSNHSDKNMIFLHGWGSNKELMQSAFKNTFKAFNHLYIDLPGFGKSANDTILHTKDYAHIIEAFLSLIKIDADVIVGHSFGGKVAVLLDKEVILLSTAGILEPKPLKIKLKILLAKALKTLGIKGNFLRSKDADNLNSGMYETFKNVVNEDFSSIFANFQKKASIFWGISDRATSLDSGEKISKLIKNSRFFALTGDHYFFLNQGKKIEELFYKDI</sequence>
<comment type="caution">
    <text evidence="3">The sequence shown here is derived from an EMBL/GenBank/DDBJ whole genome shotgun (WGS) entry which is preliminary data.</text>
</comment>